<evidence type="ECO:0000313" key="2">
    <source>
        <dbReference type="EMBL" id="MDP4540250.1"/>
    </source>
</evidence>
<dbReference type="EMBL" id="JAVAIL010000003">
    <property type="protein sequence ID" value="MDP4540250.1"/>
    <property type="molecule type" value="Genomic_DNA"/>
</dbReference>
<dbReference type="RefSeq" id="WP_305930383.1">
    <property type="nucleotide sequence ID" value="NZ_JAVAIL010000003.1"/>
</dbReference>
<gene>
    <name evidence="2" type="ORF">Q9K01_11480</name>
</gene>
<reference evidence="2 3" key="1">
    <citation type="submission" date="2023-08" db="EMBL/GenBank/DDBJ databases">
        <title>genomic of DY56.</title>
        <authorList>
            <person name="Wang Y."/>
        </authorList>
    </citation>
    <scope>NUCLEOTIDE SEQUENCE [LARGE SCALE GENOMIC DNA]</scope>
    <source>
        <strain evidence="2 3">DY56-A-20</strain>
    </source>
</reference>
<dbReference type="Proteomes" id="UP001235664">
    <property type="component" value="Unassembled WGS sequence"/>
</dbReference>
<evidence type="ECO:0000313" key="3">
    <source>
        <dbReference type="Proteomes" id="UP001235664"/>
    </source>
</evidence>
<sequence length="173" mass="18305">MSDTATGEDEGSRIHLQTDRPLQERLWMANRVGWAVMLVLVVVAILGLTGSGGWLSHHQLRAGDATIDLPRIGRWAAADHLSVEFAPEQRGSSRVTVPQSFLDLFAIEAVSPRPSSVVATPEGHIYTFDLSGTGGGRSARFSLRPPGPAWPTSVTGFAVDGSQAPAGAVVVLP</sequence>
<feature type="transmembrane region" description="Helical" evidence="1">
    <location>
        <begin position="32"/>
        <end position="55"/>
    </location>
</feature>
<accession>A0ABT9HBM7</accession>
<keyword evidence="3" id="KW-1185">Reference proteome</keyword>
<protein>
    <submittedName>
        <fullName evidence="2">Uncharacterized protein</fullName>
    </submittedName>
</protein>
<evidence type="ECO:0000256" key="1">
    <source>
        <dbReference type="SAM" id="Phobius"/>
    </source>
</evidence>
<name>A0ABT9HBM7_9SPHN</name>
<proteinExistence type="predicted"/>
<keyword evidence="1" id="KW-1133">Transmembrane helix</keyword>
<keyword evidence="1" id="KW-0812">Transmembrane</keyword>
<keyword evidence="1" id="KW-0472">Membrane</keyword>
<organism evidence="2 3">
    <name type="scientific">Qipengyuania benthica</name>
    <dbReference type="NCBI Taxonomy" id="3067651"/>
    <lineage>
        <taxon>Bacteria</taxon>
        <taxon>Pseudomonadati</taxon>
        <taxon>Pseudomonadota</taxon>
        <taxon>Alphaproteobacteria</taxon>
        <taxon>Sphingomonadales</taxon>
        <taxon>Erythrobacteraceae</taxon>
        <taxon>Qipengyuania</taxon>
    </lineage>
</organism>
<comment type="caution">
    <text evidence="2">The sequence shown here is derived from an EMBL/GenBank/DDBJ whole genome shotgun (WGS) entry which is preliminary data.</text>
</comment>